<dbReference type="InterPro" id="IPR007016">
    <property type="entry name" value="O-antigen_ligase-rel_domated"/>
</dbReference>
<feature type="transmembrane region" description="Helical" evidence="5">
    <location>
        <begin position="358"/>
        <end position="382"/>
    </location>
</feature>
<dbReference type="GO" id="GO:0016874">
    <property type="term" value="F:ligase activity"/>
    <property type="evidence" value="ECO:0007669"/>
    <property type="project" value="UniProtKB-KW"/>
</dbReference>
<proteinExistence type="predicted"/>
<dbReference type="PANTHER" id="PTHR37422">
    <property type="entry name" value="TEICHURONIC ACID BIOSYNTHESIS PROTEIN TUAE"/>
    <property type="match status" value="1"/>
</dbReference>
<evidence type="ECO:0000256" key="4">
    <source>
        <dbReference type="ARBA" id="ARBA00023136"/>
    </source>
</evidence>
<evidence type="ECO:0000259" key="6">
    <source>
        <dbReference type="Pfam" id="PF04932"/>
    </source>
</evidence>
<dbReference type="Proteomes" id="UP000199444">
    <property type="component" value="Unassembled WGS sequence"/>
</dbReference>
<dbReference type="EMBL" id="FNKD01000001">
    <property type="protein sequence ID" value="SDQ14810.1"/>
    <property type="molecule type" value="Genomic_DNA"/>
</dbReference>
<feature type="transmembrane region" description="Helical" evidence="5">
    <location>
        <begin position="119"/>
        <end position="139"/>
    </location>
</feature>
<feature type="transmembrane region" description="Helical" evidence="5">
    <location>
        <begin position="95"/>
        <end position="112"/>
    </location>
</feature>
<evidence type="ECO:0000256" key="3">
    <source>
        <dbReference type="ARBA" id="ARBA00022989"/>
    </source>
</evidence>
<protein>
    <submittedName>
        <fullName evidence="7">O-Antigen ligase</fullName>
    </submittedName>
</protein>
<reference evidence="7 8" key="1">
    <citation type="submission" date="2016-10" db="EMBL/GenBank/DDBJ databases">
        <authorList>
            <person name="de Groot N.N."/>
        </authorList>
    </citation>
    <scope>NUCLEOTIDE SEQUENCE [LARGE SCALE GENOMIC DNA]</scope>
    <source>
        <strain evidence="7 8">CGMCC 1.10449</strain>
    </source>
</reference>
<feature type="transmembrane region" description="Helical" evidence="5">
    <location>
        <begin position="192"/>
        <end position="210"/>
    </location>
</feature>
<feature type="transmembrane region" description="Helical" evidence="5">
    <location>
        <begin position="168"/>
        <end position="186"/>
    </location>
</feature>
<evidence type="ECO:0000256" key="2">
    <source>
        <dbReference type="ARBA" id="ARBA00022692"/>
    </source>
</evidence>
<feature type="transmembrane region" description="Helical" evidence="5">
    <location>
        <begin position="145"/>
        <end position="163"/>
    </location>
</feature>
<dbReference type="GO" id="GO:0016020">
    <property type="term" value="C:membrane"/>
    <property type="evidence" value="ECO:0007669"/>
    <property type="project" value="UniProtKB-SubCell"/>
</dbReference>
<evidence type="ECO:0000313" key="8">
    <source>
        <dbReference type="Proteomes" id="UP000199444"/>
    </source>
</evidence>
<gene>
    <name evidence="7" type="ORF">SAMN05216231_0664</name>
</gene>
<feature type="transmembrane region" description="Helical" evidence="5">
    <location>
        <begin position="65"/>
        <end position="83"/>
    </location>
</feature>
<evidence type="ECO:0000256" key="1">
    <source>
        <dbReference type="ARBA" id="ARBA00004141"/>
    </source>
</evidence>
<keyword evidence="2 5" id="KW-0812">Transmembrane</keyword>
<sequence length="387" mass="45209">MGYEINESSVKYTINLLLIICISVMALQFTHYNFMHTNSLIGPFIILVFLSMYFFFFVKQLHISKYTVLLVSMTTLFFFYYIVNVNGNFEIDVQYLLYLTVIYFMFIFISIFKETFIIYPMWTIFVFLYSNIVFLPMLIEDIRFINSNGLIAFLLLFFCMMSLNVSNMIFRVINIYSIILLFIVIYDTNSRTTILALLFVLFIYSFWNKICNYIKPVIISIVALSILITFFYIKIKGTEIGTYLNEVSLKYTDKSLFSGRQRLWEGAINNVVDSDKVLLGLGNNVQFELLNGYLHSLYVQLFYQGGLVGLLLFMCVLWIIMSLIKETKNVSTDHRLKTLVSFFIGILILQVFEGQLIYSFSVISVLSWLILALLVNKALFYIKDQNV</sequence>
<feature type="transmembrane region" description="Helical" evidence="5">
    <location>
        <begin position="12"/>
        <end position="34"/>
    </location>
</feature>
<dbReference type="STRING" id="553311.SAMN05216231_0664"/>
<keyword evidence="7" id="KW-0436">Ligase</keyword>
<comment type="subcellular location">
    <subcellularLocation>
        <location evidence="1">Membrane</location>
        <topology evidence="1">Multi-pass membrane protein</topology>
    </subcellularLocation>
</comment>
<feature type="transmembrane region" description="Helical" evidence="5">
    <location>
        <begin position="40"/>
        <end position="58"/>
    </location>
</feature>
<evidence type="ECO:0000256" key="5">
    <source>
        <dbReference type="SAM" id="Phobius"/>
    </source>
</evidence>
<dbReference type="PANTHER" id="PTHR37422:SF13">
    <property type="entry name" value="LIPOPOLYSACCHARIDE BIOSYNTHESIS PROTEIN PA4999-RELATED"/>
    <property type="match status" value="1"/>
</dbReference>
<feature type="transmembrane region" description="Helical" evidence="5">
    <location>
        <begin position="301"/>
        <end position="324"/>
    </location>
</feature>
<name>A0A1H0YIF7_9BACI</name>
<feature type="transmembrane region" description="Helical" evidence="5">
    <location>
        <begin position="217"/>
        <end position="235"/>
    </location>
</feature>
<keyword evidence="4 5" id="KW-0472">Membrane</keyword>
<dbReference type="Pfam" id="PF04932">
    <property type="entry name" value="Wzy_C"/>
    <property type="match status" value="1"/>
</dbReference>
<organism evidence="7 8">
    <name type="scientific">Virgibacillus salinus</name>
    <dbReference type="NCBI Taxonomy" id="553311"/>
    <lineage>
        <taxon>Bacteria</taxon>
        <taxon>Bacillati</taxon>
        <taxon>Bacillota</taxon>
        <taxon>Bacilli</taxon>
        <taxon>Bacillales</taxon>
        <taxon>Bacillaceae</taxon>
        <taxon>Virgibacillus</taxon>
    </lineage>
</organism>
<dbReference type="InterPro" id="IPR051533">
    <property type="entry name" value="WaaL-like"/>
</dbReference>
<accession>A0A1H0YIF7</accession>
<keyword evidence="8" id="KW-1185">Reference proteome</keyword>
<feature type="transmembrane region" description="Helical" evidence="5">
    <location>
        <begin position="336"/>
        <end position="352"/>
    </location>
</feature>
<dbReference type="AlphaFoldDB" id="A0A1H0YIF7"/>
<evidence type="ECO:0000313" key="7">
    <source>
        <dbReference type="EMBL" id="SDQ14810.1"/>
    </source>
</evidence>
<feature type="domain" description="O-antigen ligase-related" evidence="6">
    <location>
        <begin position="178"/>
        <end position="314"/>
    </location>
</feature>
<keyword evidence="3 5" id="KW-1133">Transmembrane helix</keyword>